<reference evidence="3" key="1">
    <citation type="journal article" date="2021" name="Open Biol.">
        <title>Shared evolutionary footprints suggest mitochondrial oxidative damage underlies multiple complex I losses in fungi.</title>
        <authorList>
            <person name="Schikora-Tamarit M.A."/>
            <person name="Marcet-Houben M."/>
            <person name="Nosek J."/>
            <person name="Gabaldon T."/>
        </authorList>
    </citation>
    <scope>NUCLEOTIDE SEQUENCE</scope>
    <source>
        <strain evidence="3">NCAIM Y.01608</strain>
    </source>
</reference>
<protein>
    <submittedName>
        <fullName evidence="3">Uncharacterized protein</fullName>
    </submittedName>
</protein>
<comment type="caution">
    <text evidence="3">The sequence shown here is derived from an EMBL/GenBank/DDBJ whole genome shotgun (WGS) entry which is preliminary data.</text>
</comment>
<dbReference type="OrthoDB" id="3997851at2759"/>
<accession>A0A1B7SMW5</accession>
<keyword evidence="2" id="KW-1133">Transmembrane helix</keyword>
<dbReference type="Proteomes" id="UP000788993">
    <property type="component" value="Unassembled WGS sequence"/>
</dbReference>
<evidence type="ECO:0000256" key="1">
    <source>
        <dbReference type="SAM" id="MobiDB-lite"/>
    </source>
</evidence>
<feature type="compositionally biased region" description="Acidic residues" evidence="1">
    <location>
        <begin position="130"/>
        <end position="144"/>
    </location>
</feature>
<dbReference type="RefSeq" id="XP_018212651.1">
    <property type="nucleotide sequence ID" value="XM_018353307.1"/>
</dbReference>
<feature type="region of interest" description="Disordered" evidence="1">
    <location>
        <begin position="109"/>
        <end position="144"/>
    </location>
</feature>
<evidence type="ECO:0000256" key="2">
    <source>
        <dbReference type="SAM" id="Phobius"/>
    </source>
</evidence>
<name>A0A1B7SMW5_9ASCO</name>
<dbReference type="AlphaFoldDB" id="A0A1B7SMW5"/>
<proteinExistence type="predicted"/>
<organism evidence="3 4">
    <name type="scientific">Ogataea polymorpha</name>
    <dbReference type="NCBI Taxonomy" id="460523"/>
    <lineage>
        <taxon>Eukaryota</taxon>
        <taxon>Fungi</taxon>
        <taxon>Dikarya</taxon>
        <taxon>Ascomycota</taxon>
        <taxon>Saccharomycotina</taxon>
        <taxon>Pichiomycetes</taxon>
        <taxon>Pichiales</taxon>
        <taxon>Pichiaceae</taxon>
        <taxon>Ogataea</taxon>
    </lineage>
</organism>
<evidence type="ECO:0000313" key="4">
    <source>
        <dbReference type="Proteomes" id="UP000788993"/>
    </source>
</evidence>
<dbReference type="EMBL" id="JAEUBD010000095">
    <property type="protein sequence ID" value="KAH3677971.1"/>
    <property type="molecule type" value="Genomic_DNA"/>
</dbReference>
<feature type="transmembrane region" description="Helical" evidence="2">
    <location>
        <begin position="38"/>
        <end position="56"/>
    </location>
</feature>
<keyword evidence="4" id="KW-1185">Reference proteome</keyword>
<keyword evidence="2" id="KW-0812">Transmembrane</keyword>
<reference evidence="3" key="2">
    <citation type="submission" date="2021-01" db="EMBL/GenBank/DDBJ databases">
        <authorList>
            <person name="Schikora-Tamarit M.A."/>
        </authorList>
    </citation>
    <scope>NUCLEOTIDE SEQUENCE</scope>
    <source>
        <strain evidence="3">NCAIM Y.01608</strain>
    </source>
</reference>
<sequence length="144" mass="16657">MQGYGKKYDLPRPYSMTPKRHGVDMLPRNYFTTPQRKLIGYIIFFILFSLVILQCIPEQERDKDYELDLAEAPEMKLVKDNDVVKKGSAKRPLDDDYSADYDDMLNELEAKKASSNNPKNRAANEKELMDELTEDDLIDDSVTV</sequence>
<gene>
    <name evidence="3" type="ORF">OGATHE_000626</name>
</gene>
<keyword evidence="2" id="KW-0472">Membrane</keyword>
<evidence type="ECO:0000313" key="3">
    <source>
        <dbReference type="EMBL" id="KAH3677971.1"/>
    </source>
</evidence>